<dbReference type="Proteomes" id="UP000343335">
    <property type="component" value="Unassembled WGS sequence"/>
</dbReference>
<dbReference type="AlphaFoldDB" id="A0A5E4SQT9"/>
<keyword evidence="3" id="KW-0808">Transferase</keyword>
<dbReference type="PROSITE" id="PS50404">
    <property type="entry name" value="GST_NTER"/>
    <property type="match status" value="1"/>
</dbReference>
<accession>A0A5E4SQT9</accession>
<dbReference type="OrthoDB" id="8772754at2"/>
<dbReference type="PROSITE" id="PS50405">
    <property type="entry name" value="GST_CTER"/>
    <property type="match status" value="1"/>
</dbReference>
<evidence type="ECO:0000313" key="4">
    <source>
        <dbReference type="Proteomes" id="UP000343335"/>
    </source>
</evidence>
<dbReference type="InterPro" id="IPR004045">
    <property type="entry name" value="Glutathione_S-Trfase_N"/>
</dbReference>
<feature type="domain" description="GST C-terminal" evidence="2">
    <location>
        <begin position="89"/>
        <end position="211"/>
    </location>
</feature>
<dbReference type="RefSeq" id="WP_150663188.1">
    <property type="nucleotide sequence ID" value="NZ_CABPSA010000001.1"/>
</dbReference>
<dbReference type="SUPFAM" id="SSF52833">
    <property type="entry name" value="Thioredoxin-like"/>
    <property type="match status" value="1"/>
</dbReference>
<name>A0A5E4SQT9_9BURK</name>
<feature type="domain" description="GST N-terminal" evidence="1">
    <location>
        <begin position="1"/>
        <end position="83"/>
    </location>
</feature>
<gene>
    <name evidence="3" type="primary">gstB_4</name>
    <name evidence="3" type="ORF">PCO31010_00978</name>
</gene>
<evidence type="ECO:0000259" key="2">
    <source>
        <dbReference type="PROSITE" id="PS50405"/>
    </source>
</evidence>
<sequence length="213" mass="23656">MKLYIAQATCSLAAQAIANEIGLTPELVHFDVFGKSTSDGSAFADVNPLLYVPALVMDDAEQGVLSETVIVTSYMADQHPEAGLIPQRGTWERVRMDELLTFIATEIAQKHIPLMRKLMTAEGIEFHTNKLLSAYGRLDDMLSDGRAYLTGEHFTVADAYAWATLWNERSGVNLDHLTYFKAYIARIEARPSVQKALKDEAEVVAQHKQRLAA</sequence>
<evidence type="ECO:0000313" key="3">
    <source>
        <dbReference type="EMBL" id="VVD77825.1"/>
    </source>
</evidence>
<dbReference type="Gene3D" id="3.40.30.10">
    <property type="entry name" value="Glutaredoxin"/>
    <property type="match status" value="1"/>
</dbReference>
<dbReference type="PANTHER" id="PTHR44051">
    <property type="entry name" value="GLUTATHIONE S-TRANSFERASE-RELATED"/>
    <property type="match status" value="1"/>
</dbReference>
<dbReference type="InterPro" id="IPR010987">
    <property type="entry name" value="Glutathione-S-Trfase_C-like"/>
</dbReference>
<protein>
    <submittedName>
        <fullName evidence="3">Glutathione S-transferase GST-6.0</fullName>
        <ecNumber evidence="3">2.5.1.18</ecNumber>
    </submittedName>
</protein>
<reference evidence="3 4" key="1">
    <citation type="submission" date="2019-08" db="EMBL/GenBank/DDBJ databases">
        <authorList>
            <person name="Peeters C."/>
        </authorList>
    </citation>
    <scope>NUCLEOTIDE SEQUENCE [LARGE SCALE GENOMIC DNA]</scope>
    <source>
        <strain evidence="3 4">LMG 31010</strain>
    </source>
</reference>
<dbReference type="Gene3D" id="1.20.1050.10">
    <property type="match status" value="1"/>
</dbReference>
<dbReference type="SUPFAM" id="SSF47616">
    <property type="entry name" value="GST C-terminal domain-like"/>
    <property type="match status" value="1"/>
</dbReference>
<dbReference type="GO" id="GO:0004364">
    <property type="term" value="F:glutathione transferase activity"/>
    <property type="evidence" value="ECO:0007669"/>
    <property type="project" value="UniProtKB-EC"/>
</dbReference>
<dbReference type="PANTHER" id="PTHR44051:SF8">
    <property type="entry name" value="GLUTATHIONE S-TRANSFERASE GSTA"/>
    <property type="match status" value="1"/>
</dbReference>
<dbReference type="InterPro" id="IPR036282">
    <property type="entry name" value="Glutathione-S-Trfase_C_sf"/>
</dbReference>
<dbReference type="InterPro" id="IPR036249">
    <property type="entry name" value="Thioredoxin-like_sf"/>
</dbReference>
<proteinExistence type="predicted"/>
<dbReference type="EMBL" id="CABPSA010000001">
    <property type="protein sequence ID" value="VVD77825.1"/>
    <property type="molecule type" value="Genomic_DNA"/>
</dbReference>
<organism evidence="3 4">
    <name type="scientific">Pandoraea commovens</name>
    <dbReference type="NCBI Taxonomy" id="2508289"/>
    <lineage>
        <taxon>Bacteria</taxon>
        <taxon>Pseudomonadati</taxon>
        <taxon>Pseudomonadota</taxon>
        <taxon>Betaproteobacteria</taxon>
        <taxon>Burkholderiales</taxon>
        <taxon>Burkholderiaceae</taxon>
        <taxon>Pandoraea</taxon>
    </lineage>
</organism>
<dbReference type="EC" id="2.5.1.18" evidence="3"/>
<evidence type="ECO:0000259" key="1">
    <source>
        <dbReference type="PROSITE" id="PS50404"/>
    </source>
</evidence>
<dbReference type="CDD" id="cd03057">
    <property type="entry name" value="GST_N_Beta"/>
    <property type="match status" value="1"/>
</dbReference>
<dbReference type="Pfam" id="PF13410">
    <property type="entry name" value="GST_C_2"/>
    <property type="match status" value="1"/>
</dbReference>